<protein>
    <recommendedName>
        <fullName evidence="3">Alpha/beta hydrolase family protein</fullName>
    </recommendedName>
</protein>
<reference evidence="1" key="1">
    <citation type="journal article" date="2014" name="Int. J. Syst. Evol. Microbiol.">
        <title>Complete genome sequence of Corynebacterium casei LMG S-19264T (=DSM 44701T), isolated from a smear-ripened cheese.</title>
        <authorList>
            <consortium name="US DOE Joint Genome Institute (JGI-PGF)"/>
            <person name="Walter F."/>
            <person name="Albersmeier A."/>
            <person name="Kalinowski J."/>
            <person name="Ruckert C."/>
        </authorList>
    </citation>
    <scope>NUCLEOTIDE SEQUENCE</scope>
    <source>
        <strain evidence="1">KCTC 22169</strain>
    </source>
</reference>
<evidence type="ECO:0008006" key="3">
    <source>
        <dbReference type="Google" id="ProtNLM"/>
    </source>
</evidence>
<evidence type="ECO:0000313" key="2">
    <source>
        <dbReference type="Proteomes" id="UP000626148"/>
    </source>
</evidence>
<comment type="caution">
    <text evidence="1">The sequence shown here is derived from an EMBL/GenBank/DDBJ whole genome shotgun (WGS) entry which is preliminary data.</text>
</comment>
<accession>A0A918NHF7</accession>
<dbReference type="InterPro" id="IPR008886">
    <property type="entry name" value="UPF0227/Esterase_YqiA"/>
</dbReference>
<dbReference type="Gene3D" id="3.40.50.1820">
    <property type="entry name" value="alpha/beta hydrolase"/>
    <property type="match status" value="1"/>
</dbReference>
<reference evidence="1" key="2">
    <citation type="submission" date="2020-09" db="EMBL/GenBank/DDBJ databases">
        <authorList>
            <person name="Sun Q."/>
            <person name="Kim S."/>
        </authorList>
    </citation>
    <scope>NUCLEOTIDE SEQUENCE</scope>
    <source>
        <strain evidence="1">KCTC 22169</strain>
    </source>
</reference>
<gene>
    <name evidence="1" type="ORF">GCM10007392_39560</name>
</gene>
<organism evidence="1 2">
    <name type="scientific">Saccharospirillum salsuginis</name>
    <dbReference type="NCBI Taxonomy" id="418750"/>
    <lineage>
        <taxon>Bacteria</taxon>
        <taxon>Pseudomonadati</taxon>
        <taxon>Pseudomonadota</taxon>
        <taxon>Gammaproteobacteria</taxon>
        <taxon>Oceanospirillales</taxon>
        <taxon>Saccharospirillaceae</taxon>
        <taxon>Saccharospirillum</taxon>
    </lineage>
</organism>
<dbReference type="InterPro" id="IPR029058">
    <property type="entry name" value="AB_hydrolase_fold"/>
</dbReference>
<dbReference type="AlphaFoldDB" id="A0A918NHF7"/>
<sequence>MSVPTALLYSNGFNSAVEVDGDLPSDKARFYRDSAKRAGWQFVPHNADYYNADQMDKALAELVEKARSVGDRPVLMGCSMGGLLSLLALEELNRPEARAVLINPVLVPDETLLEDSLGQEVTNYVTGTTHLVEVSARKRLDEWLGRVPEIVARWGKEIEVHVDLDDEVLVAQATAEFCNPWCDVHEYPGGSHRFEHWDESWEHIVRI</sequence>
<proteinExistence type="predicted"/>
<dbReference type="Pfam" id="PF05728">
    <property type="entry name" value="UPF0227"/>
    <property type="match status" value="1"/>
</dbReference>
<dbReference type="Proteomes" id="UP000626148">
    <property type="component" value="Unassembled WGS sequence"/>
</dbReference>
<keyword evidence="2" id="KW-1185">Reference proteome</keyword>
<dbReference type="RefSeq" id="WP_189611984.1">
    <property type="nucleotide sequence ID" value="NZ_BMXR01000011.1"/>
</dbReference>
<dbReference type="SUPFAM" id="SSF53474">
    <property type="entry name" value="alpha/beta-Hydrolases"/>
    <property type="match status" value="1"/>
</dbReference>
<name>A0A918NHF7_9GAMM</name>
<evidence type="ECO:0000313" key="1">
    <source>
        <dbReference type="EMBL" id="GGX67936.1"/>
    </source>
</evidence>
<dbReference type="EMBL" id="BMXR01000011">
    <property type="protein sequence ID" value="GGX67936.1"/>
    <property type="molecule type" value="Genomic_DNA"/>
</dbReference>